<gene>
    <name evidence="2" type="ORF">J2S11_002983</name>
</gene>
<organism evidence="2 3">
    <name type="scientific">Caldalkalibacillus horti</name>
    <dbReference type="NCBI Taxonomy" id="77523"/>
    <lineage>
        <taxon>Bacteria</taxon>
        <taxon>Bacillati</taxon>
        <taxon>Bacillota</taxon>
        <taxon>Bacilli</taxon>
        <taxon>Bacillales</taxon>
        <taxon>Bacillaceae</taxon>
        <taxon>Caldalkalibacillus</taxon>
    </lineage>
</organism>
<dbReference type="Proteomes" id="UP001235840">
    <property type="component" value="Unassembled WGS sequence"/>
</dbReference>
<keyword evidence="1" id="KW-0812">Transmembrane</keyword>
<dbReference type="InterPro" id="IPR008407">
    <property type="entry name" value="Brnchd-chn_aa_trnsp_AzlD"/>
</dbReference>
<feature type="transmembrane region" description="Helical" evidence="1">
    <location>
        <begin position="81"/>
        <end position="100"/>
    </location>
</feature>
<dbReference type="EMBL" id="JAUSTY010000012">
    <property type="protein sequence ID" value="MDQ0167066.1"/>
    <property type="molecule type" value="Genomic_DNA"/>
</dbReference>
<feature type="transmembrane region" description="Helical" evidence="1">
    <location>
        <begin position="6"/>
        <end position="24"/>
    </location>
</feature>
<evidence type="ECO:0000313" key="2">
    <source>
        <dbReference type="EMBL" id="MDQ0167066.1"/>
    </source>
</evidence>
<accession>A0ABT9W1H6</accession>
<sequence>MIYWLIFGMFVVTYIPRMLPMLFIKGISFPPIVERWLSYIPYAALGALIFPGVLTVDQSFPMIGLMGALVAFLCAWNSKNILIPLIASVLTVYLFQQYVFV</sequence>
<keyword evidence="1" id="KW-0472">Membrane</keyword>
<evidence type="ECO:0000256" key="1">
    <source>
        <dbReference type="SAM" id="Phobius"/>
    </source>
</evidence>
<feature type="transmembrane region" description="Helical" evidence="1">
    <location>
        <begin position="36"/>
        <end position="54"/>
    </location>
</feature>
<proteinExistence type="predicted"/>
<reference evidence="2 3" key="1">
    <citation type="submission" date="2023-07" db="EMBL/GenBank/DDBJ databases">
        <title>Genomic Encyclopedia of Type Strains, Phase IV (KMG-IV): sequencing the most valuable type-strain genomes for metagenomic binning, comparative biology and taxonomic classification.</title>
        <authorList>
            <person name="Goeker M."/>
        </authorList>
    </citation>
    <scope>NUCLEOTIDE SEQUENCE [LARGE SCALE GENOMIC DNA]</scope>
    <source>
        <strain evidence="2 3">DSM 12751</strain>
    </source>
</reference>
<dbReference type="Pfam" id="PF05437">
    <property type="entry name" value="AzlD"/>
    <property type="match status" value="1"/>
</dbReference>
<comment type="caution">
    <text evidence="2">The sequence shown here is derived from an EMBL/GenBank/DDBJ whole genome shotgun (WGS) entry which is preliminary data.</text>
</comment>
<name>A0ABT9W1H6_9BACI</name>
<evidence type="ECO:0000313" key="3">
    <source>
        <dbReference type="Proteomes" id="UP001235840"/>
    </source>
</evidence>
<dbReference type="RefSeq" id="WP_307395767.1">
    <property type="nucleotide sequence ID" value="NZ_BAAADK010000030.1"/>
</dbReference>
<keyword evidence="3" id="KW-1185">Reference proteome</keyword>
<protein>
    <submittedName>
        <fullName evidence="2">Branched-subunit amino acid transport protein</fullName>
    </submittedName>
</protein>
<keyword evidence="1" id="KW-1133">Transmembrane helix</keyword>